<name>A0A3B1BSZ8_9ZZZZ</name>
<proteinExistence type="predicted"/>
<dbReference type="Gene3D" id="3.30.2080.10">
    <property type="entry name" value="GH92 mannosidase domain"/>
    <property type="match status" value="1"/>
</dbReference>
<sequence>KEFNHNWLDHSTIIEGGKLFLEMDSVPNYKRGINKEDKPFSMSLNINTKE</sequence>
<evidence type="ECO:0000313" key="1">
    <source>
        <dbReference type="EMBL" id="VAX19052.1"/>
    </source>
</evidence>
<reference evidence="1" key="1">
    <citation type="submission" date="2018-06" db="EMBL/GenBank/DDBJ databases">
        <authorList>
            <person name="Zhirakovskaya E."/>
        </authorList>
    </citation>
    <scope>NUCLEOTIDE SEQUENCE</scope>
</reference>
<dbReference type="EMBL" id="UOGD01000127">
    <property type="protein sequence ID" value="VAX19052.1"/>
    <property type="molecule type" value="Genomic_DNA"/>
</dbReference>
<organism evidence="1">
    <name type="scientific">hydrothermal vent metagenome</name>
    <dbReference type="NCBI Taxonomy" id="652676"/>
    <lineage>
        <taxon>unclassified sequences</taxon>
        <taxon>metagenomes</taxon>
        <taxon>ecological metagenomes</taxon>
    </lineage>
</organism>
<protein>
    <submittedName>
        <fullName evidence="1">Uncharacterized protein</fullName>
    </submittedName>
</protein>
<dbReference type="AlphaFoldDB" id="A0A3B1BSZ8"/>
<accession>A0A3B1BSZ8</accession>
<feature type="non-terminal residue" evidence="1">
    <location>
        <position position="1"/>
    </location>
</feature>
<gene>
    <name evidence="1" type="ORF">MNBD_IGNAVI01-2439</name>
</gene>